<dbReference type="AlphaFoldDB" id="A0A803JW88"/>
<dbReference type="Gene3D" id="3.30.160.60">
    <property type="entry name" value="Classic Zinc Finger"/>
    <property type="match status" value="1"/>
</dbReference>
<organism evidence="8">
    <name type="scientific">Xenopus tropicalis</name>
    <name type="common">Western clawed frog</name>
    <name type="synonym">Silurana tropicalis</name>
    <dbReference type="NCBI Taxonomy" id="8364"/>
    <lineage>
        <taxon>Eukaryota</taxon>
        <taxon>Metazoa</taxon>
        <taxon>Chordata</taxon>
        <taxon>Craniata</taxon>
        <taxon>Vertebrata</taxon>
        <taxon>Euteleostomi</taxon>
        <taxon>Amphibia</taxon>
        <taxon>Batrachia</taxon>
        <taxon>Anura</taxon>
        <taxon>Pipoidea</taxon>
        <taxon>Pipidae</taxon>
        <taxon>Xenopodinae</taxon>
        <taxon>Xenopus</taxon>
        <taxon>Silurana</taxon>
    </lineage>
</organism>
<reference evidence="8" key="2">
    <citation type="submission" date="2021-03" db="UniProtKB">
        <authorList>
            <consortium name="Ensembl"/>
        </authorList>
    </citation>
    <scope>IDENTIFICATION</scope>
</reference>
<dbReference type="PROSITE" id="PS50089">
    <property type="entry name" value="ZF_RING_2"/>
    <property type="match status" value="1"/>
</dbReference>
<evidence type="ECO:0000313" key="8">
    <source>
        <dbReference type="Ensembl" id="ENSXETP00000112260"/>
    </source>
</evidence>
<dbReference type="InParanoid" id="A0A803JW88"/>
<dbReference type="FunCoup" id="A0A803JW88">
    <property type="interactions" value="226"/>
</dbReference>
<dbReference type="InterPro" id="IPR000315">
    <property type="entry name" value="Znf_B-box"/>
</dbReference>
<evidence type="ECO:0000256" key="3">
    <source>
        <dbReference type="ARBA" id="ARBA00022833"/>
    </source>
</evidence>
<dbReference type="PROSITE" id="PS50119">
    <property type="entry name" value="ZF_BBOX"/>
    <property type="match status" value="1"/>
</dbReference>
<evidence type="ECO:0008006" key="9">
    <source>
        <dbReference type="Google" id="ProtNLM"/>
    </source>
</evidence>
<dbReference type="InterPro" id="IPR051051">
    <property type="entry name" value="E3_ubiq-ligase_TRIM/RNF"/>
</dbReference>
<evidence type="ECO:0000256" key="5">
    <source>
        <dbReference type="SAM" id="MobiDB-lite"/>
    </source>
</evidence>
<feature type="domain" description="B box-type" evidence="7">
    <location>
        <begin position="80"/>
        <end position="121"/>
    </location>
</feature>
<dbReference type="Gene3D" id="3.30.40.10">
    <property type="entry name" value="Zinc/RING finger domain, C3HC4 (zinc finger)"/>
    <property type="match status" value="1"/>
</dbReference>
<dbReference type="PANTHER" id="PTHR25465:SF41">
    <property type="entry name" value="E3 UBIQUITIN-PROTEIN LIGASE RNF135"/>
    <property type="match status" value="1"/>
</dbReference>
<dbReference type="SUPFAM" id="SSF57850">
    <property type="entry name" value="RING/U-box"/>
    <property type="match status" value="1"/>
</dbReference>
<name>A0A803JW88_XENTR</name>
<dbReference type="SUPFAM" id="SSF57845">
    <property type="entry name" value="B-box zinc-binding domain"/>
    <property type="match status" value="1"/>
</dbReference>
<dbReference type="PROSITE" id="PS00518">
    <property type="entry name" value="ZF_RING_1"/>
    <property type="match status" value="1"/>
</dbReference>
<dbReference type="GeneTree" id="ENSGT01030000234583"/>
<feature type="compositionally biased region" description="Basic and acidic residues" evidence="5">
    <location>
        <begin position="153"/>
        <end position="164"/>
    </location>
</feature>
<dbReference type="Pfam" id="PF00643">
    <property type="entry name" value="zf-B_box"/>
    <property type="match status" value="1"/>
</dbReference>
<dbReference type="SMART" id="SM00184">
    <property type="entry name" value="RING"/>
    <property type="match status" value="1"/>
</dbReference>
<evidence type="ECO:0000259" key="6">
    <source>
        <dbReference type="PROSITE" id="PS50089"/>
    </source>
</evidence>
<dbReference type="PANTHER" id="PTHR25465">
    <property type="entry name" value="B-BOX DOMAIN CONTAINING"/>
    <property type="match status" value="1"/>
</dbReference>
<dbReference type="Ensembl" id="ENSXETT00000114022">
    <property type="protein sequence ID" value="ENSXETP00000112260"/>
    <property type="gene ID" value="ENSXETG00000043601"/>
</dbReference>
<dbReference type="InterPro" id="IPR027370">
    <property type="entry name" value="Znf-RING_euk"/>
</dbReference>
<keyword evidence="2 4" id="KW-0863">Zinc-finger</keyword>
<keyword evidence="1" id="KW-0479">Metal-binding</keyword>
<keyword evidence="3" id="KW-0862">Zinc</keyword>
<evidence type="ECO:0000256" key="1">
    <source>
        <dbReference type="ARBA" id="ARBA00022723"/>
    </source>
</evidence>
<dbReference type="CDD" id="cd19769">
    <property type="entry name" value="Bbox2_TRIM16-like"/>
    <property type="match status" value="1"/>
</dbReference>
<evidence type="ECO:0000256" key="4">
    <source>
        <dbReference type="PROSITE-ProRule" id="PRU00024"/>
    </source>
</evidence>
<dbReference type="Pfam" id="PF13445">
    <property type="entry name" value="zf-RING_UBOX"/>
    <property type="match status" value="1"/>
</dbReference>
<evidence type="ECO:0000259" key="7">
    <source>
        <dbReference type="PROSITE" id="PS50119"/>
    </source>
</evidence>
<reference evidence="8" key="1">
    <citation type="journal article" date="2010" name="Science">
        <title>The genome of the Western clawed frog Xenopus tropicalis.</title>
        <authorList>
            <person name="Hellsten U."/>
            <person name="Harland R.M."/>
            <person name="Gilchrist M.J."/>
            <person name="Hendrix D."/>
            <person name="Jurka J."/>
            <person name="Kapitonov V."/>
            <person name="Ovcharenko I."/>
            <person name="Putnam N.H."/>
            <person name="Shu S."/>
            <person name="Taher L."/>
            <person name="Blitz I.L."/>
            <person name="Blumberg B."/>
            <person name="Dichmann D.S."/>
            <person name="Dubchak I."/>
            <person name="Amaya E."/>
            <person name="Detter J.C."/>
            <person name="Fletcher R."/>
            <person name="Gerhard D.S."/>
            <person name="Goodstein D."/>
            <person name="Graves T."/>
            <person name="Grigoriev I.V."/>
            <person name="Grimwood J."/>
            <person name="Kawashima T."/>
            <person name="Lindquist E."/>
            <person name="Lucas S.M."/>
            <person name="Mead P.E."/>
            <person name="Mitros T."/>
            <person name="Ogino H."/>
            <person name="Ohta Y."/>
            <person name="Poliakov A.V."/>
            <person name="Pollet N."/>
            <person name="Robert J."/>
            <person name="Salamov A."/>
            <person name="Sater A.K."/>
            <person name="Schmutz J."/>
            <person name="Terry A."/>
            <person name="Vize P.D."/>
            <person name="Warren W.C."/>
            <person name="Wells D."/>
            <person name="Wills A."/>
            <person name="Wilson R.K."/>
            <person name="Zimmerman L.B."/>
            <person name="Zorn A.M."/>
            <person name="Grainger R."/>
            <person name="Grammer T."/>
            <person name="Khokha M.K."/>
            <person name="Richardson P.M."/>
            <person name="Rokhsar D.S."/>
        </authorList>
    </citation>
    <scope>NUCLEOTIDE SEQUENCE [LARGE SCALE GENOMIC DNA]</scope>
    <source>
        <strain evidence="8">Nigerian</strain>
    </source>
</reference>
<feature type="region of interest" description="Disordered" evidence="5">
    <location>
        <begin position="140"/>
        <end position="189"/>
    </location>
</feature>
<proteinExistence type="predicted"/>
<feature type="domain" description="RING-type" evidence="6">
    <location>
        <begin position="12"/>
        <end position="56"/>
    </location>
</feature>
<dbReference type="SMART" id="SM00336">
    <property type="entry name" value="BBOX"/>
    <property type="match status" value="1"/>
</dbReference>
<accession>A0A803JW88</accession>
<sequence length="189" mass="22052">MAAADLRAELTCSVCREIYTNPVTLPCGHNFCQACIEKTWDWQEEIEEDPSCPECRRGYRKRPELERNLRLRNIAERFLPGDRKCSLHYNYLEYYCPEDGACVCVSCCLVGEHRGHRVEPLSEASEKKKEKLREVLEKLSPEREETEGQIQRLQERRREVERHSYPTSLPAGESGSHWTMRPDACPFMS</sequence>
<dbReference type="CDD" id="cd16597">
    <property type="entry name" value="RING-HC_TRIM25_C-IV"/>
    <property type="match status" value="1"/>
</dbReference>
<dbReference type="InterPro" id="IPR017907">
    <property type="entry name" value="Znf_RING_CS"/>
</dbReference>
<dbReference type="GO" id="GO:0008270">
    <property type="term" value="F:zinc ion binding"/>
    <property type="evidence" value="ECO:0007669"/>
    <property type="project" value="UniProtKB-KW"/>
</dbReference>
<protein>
    <recommendedName>
        <fullName evidence="9">RING-type domain-containing protein</fullName>
    </recommendedName>
</protein>
<dbReference type="InterPro" id="IPR001841">
    <property type="entry name" value="Znf_RING"/>
</dbReference>
<dbReference type="InterPro" id="IPR013083">
    <property type="entry name" value="Znf_RING/FYVE/PHD"/>
</dbReference>
<evidence type="ECO:0000256" key="2">
    <source>
        <dbReference type="ARBA" id="ARBA00022771"/>
    </source>
</evidence>